<dbReference type="AlphaFoldDB" id="A0A8S9FY62"/>
<gene>
    <name evidence="1" type="ORF">F2Q68_00021011</name>
</gene>
<sequence>MPGNMKEKLAAHDNAGKITPAVTAPMANGYANTTVLEEIKNLVATFCHKKSNETSLRFLCLNKKGNDKFYQTP</sequence>
<reference evidence="1" key="1">
    <citation type="submission" date="2019-12" db="EMBL/GenBank/DDBJ databases">
        <title>Genome sequencing and annotation of Brassica cretica.</title>
        <authorList>
            <person name="Studholme D.J."/>
            <person name="Sarris P.F."/>
        </authorList>
    </citation>
    <scope>NUCLEOTIDE SEQUENCE</scope>
    <source>
        <strain evidence="1">PFS-001/15</strain>
        <tissue evidence="1">Leaf</tissue>
    </source>
</reference>
<evidence type="ECO:0000313" key="2">
    <source>
        <dbReference type="Proteomes" id="UP000712281"/>
    </source>
</evidence>
<dbReference type="Proteomes" id="UP000712281">
    <property type="component" value="Unassembled WGS sequence"/>
</dbReference>
<comment type="caution">
    <text evidence="1">The sequence shown here is derived from an EMBL/GenBank/DDBJ whole genome shotgun (WGS) entry which is preliminary data.</text>
</comment>
<evidence type="ECO:0000313" key="1">
    <source>
        <dbReference type="EMBL" id="KAF2538835.1"/>
    </source>
</evidence>
<accession>A0A8S9FY62</accession>
<dbReference type="EMBL" id="QGKW02002228">
    <property type="protein sequence ID" value="KAF2538835.1"/>
    <property type="molecule type" value="Genomic_DNA"/>
</dbReference>
<protein>
    <submittedName>
        <fullName evidence="1">Uncharacterized protein</fullName>
    </submittedName>
</protein>
<proteinExistence type="predicted"/>
<name>A0A8S9FY62_BRACR</name>
<organism evidence="1 2">
    <name type="scientific">Brassica cretica</name>
    <name type="common">Mustard</name>
    <dbReference type="NCBI Taxonomy" id="69181"/>
    <lineage>
        <taxon>Eukaryota</taxon>
        <taxon>Viridiplantae</taxon>
        <taxon>Streptophyta</taxon>
        <taxon>Embryophyta</taxon>
        <taxon>Tracheophyta</taxon>
        <taxon>Spermatophyta</taxon>
        <taxon>Magnoliopsida</taxon>
        <taxon>eudicotyledons</taxon>
        <taxon>Gunneridae</taxon>
        <taxon>Pentapetalae</taxon>
        <taxon>rosids</taxon>
        <taxon>malvids</taxon>
        <taxon>Brassicales</taxon>
        <taxon>Brassicaceae</taxon>
        <taxon>Brassiceae</taxon>
        <taxon>Brassica</taxon>
    </lineage>
</organism>